<dbReference type="EMBL" id="KV454003">
    <property type="protein sequence ID" value="ODQ46937.1"/>
    <property type="molecule type" value="Genomic_DNA"/>
</dbReference>
<organism evidence="2 3">
    <name type="scientific">Pichia membranifaciens NRRL Y-2026</name>
    <dbReference type="NCBI Taxonomy" id="763406"/>
    <lineage>
        <taxon>Eukaryota</taxon>
        <taxon>Fungi</taxon>
        <taxon>Dikarya</taxon>
        <taxon>Ascomycota</taxon>
        <taxon>Saccharomycotina</taxon>
        <taxon>Pichiomycetes</taxon>
        <taxon>Pichiales</taxon>
        <taxon>Pichiaceae</taxon>
        <taxon>Pichia</taxon>
    </lineage>
</organism>
<feature type="region of interest" description="Disordered" evidence="1">
    <location>
        <begin position="269"/>
        <end position="490"/>
    </location>
</feature>
<keyword evidence="3" id="KW-1185">Reference proteome</keyword>
<evidence type="ECO:0000313" key="2">
    <source>
        <dbReference type="EMBL" id="ODQ46937.1"/>
    </source>
</evidence>
<evidence type="ECO:0000313" key="3">
    <source>
        <dbReference type="Proteomes" id="UP000094455"/>
    </source>
</evidence>
<feature type="compositionally biased region" description="Basic and acidic residues" evidence="1">
    <location>
        <begin position="269"/>
        <end position="290"/>
    </location>
</feature>
<feature type="compositionally biased region" description="Basic residues" evidence="1">
    <location>
        <begin position="309"/>
        <end position="333"/>
    </location>
</feature>
<feature type="compositionally biased region" description="Low complexity" evidence="1">
    <location>
        <begin position="86"/>
        <end position="115"/>
    </location>
</feature>
<dbReference type="RefSeq" id="XP_019018050.1">
    <property type="nucleotide sequence ID" value="XM_019159853.1"/>
</dbReference>
<gene>
    <name evidence="2" type="ORF">PICMEDRAFT_11896</name>
</gene>
<name>A0A1E3NLD1_9ASCO</name>
<evidence type="ECO:0000256" key="1">
    <source>
        <dbReference type="SAM" id="MobiDB-lite"/>
    </source>
</evidence>
<feature type="compositionally biased region" description="Basic and acidic residues" evidence="1">
    <location>
        <begin position="353"/>
        <end position="379"/>
    </location>
</feature>
<dbReference type="AlphaFoldDB" id="A0A1E3NLD1"/>
<feature type="compositionally biased region" description="Polar residues" evidence="1">
    <location>
        <begin position="450"/>
        <end position="468"/>
    </location>
</feature>
<protein>
    <submittedName>
        <fullName evidence="2">Uncharacterized protein</fullName>
    </submittedName>
</protein>
<accession>A0A1E3NLD1</accession>
<feature type="region of interest" description="Disordered" evidence="1">
    <location>
        <begin position="63"/>
        <end position="192"/>
    </location>
</feature>
<dbReference type="OrthoDB" id="10565241at2759"/>
<feature type="compositionally biased region" description="Polar residues" evidence="1">
    <location>
        <begin position="477"/>
        <end position="487"/>
    </location>
</feature>
<feature type="compositionally biased region" description="Acidic residues" evidence="1">
    <location>
        <begin position="138"/>
        <end position="160"/>
    </location>
</feature>
<reference evidence="2 3" key="1">
    <citation type="journal article" date="2016" name="Proc. Natl. Acad. Sci. U.S.A.">
        <title>Comparative genomics of biotechnologically important yeasts.</title>
        <authorList>
            <person name="Riley R."/>
            <person name="Haridas S."/>
            <person name="Wolfe K.H."/>
            <person name="Lopes M.R."/>
            <person name="Hittinger C.T."/>
            <person name="Goeker M."/>
            <person name="Salamov A.A."/>
            <person name="Wisecaver J.H."/>
            <person name="Long T.M."/>
            <person name="Calvey C.H."/>
            <person name="Aerts A.L."/>
            <person name="Barry K.W."/>
            <person name="Choi C."/>
            <person name="Clum A."/>
            <person name="Coughlan A.Y."/>
            <person name="Deshpande S."/>
            <person name="Douglass A.P."/>
            <person name="Hanson S.J."/>
            <person name="Klenk H.-P."/>
            <person name="LaButti K.M."/>
            <person name="Lapidus A."/>
            <person name="Lindquist E.A."/>
            <person name="Lipzen A.M."/>
            <person name="Meier-Kolthoff J.P."/>
            <person name="Ohm R.A."/>
            <person name="Otillar R.P."/>
            <person name="Pangilinan J.L."/>
            <person name="Peng Y."/>
            <person name="Rokas A."/>
            <person name="Rosa C.A."/>
            <person name="Scheuner C."/>
            <person name="Sibirny A.A."/>
            <person name="Slot J.C."/>
            <person name="Stielow J.B."/>
            <person name="Sun H."/>
            <person name="Kurtzman C.P."/>
            <person name="Blackwell M."/>
            <person name="Grigoriev I.V."/>
            <person name="Jeffries T.W."/>
        </authorList>
    </citation>
    <scope>NUCLEOTIDE SEQUENCE [LARGE SCALE GENOMIC DNA]</scope>
    <source>
        <strain evidence="2 3">NRRL Y-2026</strain>
    </source>
</reference>
<feature type="compositionally biased region" description="Acidic residues" evidence="1">
    <location>
        <begin position="116"/>
        <end position="125"/>
    </location>
</feature>
<sequence>MVSVLDAFGIQDPSILTDRDRLITYLALDNNRNEGGGCCSEALVSTVVALVNVVYSMESRLEELEREAPKSGTRPATGLNLKRARGAGSSETESESRGSGSVRVHSVNGEGAGESNGEEDLEELGADGSRPGYRERGLDEEDEDDDGDEEDDDDDDDDDENQHTDDSEGDLDDDLNAVFDSTGVSDFTEHPVPTNFTYNYKPQQVTNLKMPTNVPAGEKVGRTISVINWTDVPLSQIALKYNVSKSVIGPTLQVLRDFEKRNTKALQESIKRSRAATEERELQKVSEEKAPAAMVGTGTVKDAVSSKPVRSRRRELNAHKIRLRLRSKRRRGSRRSDDHHDESSSESVYDPNYRSDEEEKENRRVEDVEGEKRAKDVPSKRPAANGSSSLLNGDGNESSGLKRVKFGENIEHSKDRSHHQGSGAVPQTATGADVQPPVSSKHRREPGVGSTLSNSLYSLLQSASTSQPADELVGSAKQATQDPSGNGSVPVFAYALTSSGQYQCKSQGCDVKPFGQYIQLYKHKATQHPQELPS</sequence>
<feature type="compositionally biased region" description="Basic and acidic residues" evidence="1">
    <location>
        <begin position="405"/>
        <end position="414"/>
    </location>
</feature>
<proteinExistence type="predicted"/>
<feature type="compositionally biased region" description="Basic and acidic residues" evidence="1">
    <location>
        <begin position="334"/>
        <end position="343"/>
    </location>
</feature>
<dbReference type="GeneID" id="30176540"/>
<dbReference type="Proteomes" id="UP000094455">
    <property type="component" value="Unassembled WGS sequence"/>
</dbReference>
<feature type="compositionally biased region" description="Polar residues" evidence="1">
    <location>
        <begin position="385"/>
        <end position="399"/>
    </location>
</feature>